<dbReference type="Pfam" id="PF00551">
    <property type="entry name" value="Formyl_trans_N"/>
    <property type="match status" value="1"/>
</dbReference>
<dbReference type="Gene3D" id="3.40.50.12230">
    <property type="match status" value="1"/>
</dbReference>
<dbReference type="SUPFAM" id="SSF50486">
    <property type="entry name" value="FMT C-terminal domain-like"/>
    <property type="match status" value="1"/>
</dbReference>
<dbReference type="EMBL" id="BX640437">
    <property type="protein sequence ID" value="CAE30630.1"/>
    <property type="molecule type" value="Genomic_DNA"/>
</dbReference>
<protein>
    <submittedName>
        <fullName evidence="3">Formyl transferase</fullName>
    </submittedName>
</protein>
<reference evidence="3 4" key="1">
    <citation type="journal article" date="2003" name="Nat. Genet.">
        <title>Comparative analysis of the genome sequences of Bordetella pertussis, Bordetella parapertussis and Bordetella bronchiseptica.</title>
        <authorList>
            <person name="Parkhill J."/>
            <person name="Sebaihia M."/>
            <person name="Preston A."/>
            <person name="Murphy L.D."/>
            <person name="Thomson N.R."/>
            <person name="Harris D.E."/>
            <person name="Holden M.T.G."/>
            <person name="Churcher C.M."/>
            <person name="Bentley S.D."/>
            <person name="Mungall K.L."/>
            <person name="Cerdeno-Tarraga A.-M."/>
            <person name="Temple L."/>
            <person name="James K.D."/>
            <person name="Harris B."/>
            <person name="Quail M.A."/>
            <person name="Achtman M."/>
            <person name="Atkin R."/>
            <person name="Baker S."/>
            <person name="Basham D."/>
            <person name="Bason N."/>
            <person name="Cherevach I."/>
            <person name="Chillingworth T."/>
            <person name="Collins M."/>
            <person name="Cronin A."/>
            <person name="Davis P."/>
            <person name="Doggett J."/>
            <person name="Feltwell T."/>
            <person name="Goble A."/>
            <person name="Hamlin N."/>
            <person name="Hauser H."/>
            <person name="Holroyd S."/>
            <person name="Jagels K."/>
            <person name="Leather S."/>
            <person name="Moule S."/>
            <person name="Norberczak H."/>
            <person name="O'Neil S."/>
            <person name="Ormond D."/>
            <person name="Price C."/>
            <person name="Rabbinowitsch E."/>
            <person name="Rutter S."/>
            <person name="Sanders M."/>
            <person name="Saunders D."/>
            <person name="Seeger K."/>
            <person name="Sharp S."/>
            <person name="Simmonds M."/>
            <person name="Skelton J."/>
            <person name="Squares R."/>
            <person name="Squares S."/>
            <person name="Stevens K."/>
            <person name="Unwin L."/>
            <person name="Whitehead S."/>
            <person name="Barrell B.G."/>
            <person name="Maskell D.J."/>
        </authorList>
    </citation>
    <scope>NUCLEOTIDE SEQUENCE [LARGE SCALE GENOMIC DNA]</scope>
    <source>
        <strain evidence="3 4">ATCC BAA-588 / NCTC 13252 / RB50</strain>
    </source>
</reference>
<keyword evidence="3" id="KW-0808">Transferase</keyword>
<evidence type="ECO:0000313" key="3">
    <source>
        <dbReference type="EMBL" id="CAE30630.1"/>
    </source>
</evidence>
<feature type="domain" description="Formyl transferase N-terminal" evidence="1">
    <location>
        <begin position="60"/>
        <end position="176"/>
    </location>
</feature>
<name>A0A0H3LGG1_BORBR</name>
<sequence>MKFAAIGRHEALLHTIDMLVEAGHQLSYILTAKEAPEYSAGVVDFERKGRQFGVPVYVTPRLTPEWVDKMRQHAVDIAVSLNFPTVIERDAIGVFPFGILNAHGGDLPRYRGNACQAWALINAEPEIGLCVHKMVGGELDSGDVIAKDMLPVDHHTRIRTVAQWIEEQTPKLFCAALEQLARDPQYVLYRQTDDPRPPLRCFPRRPEDGRIDWSRTAKDVVRHINASGPPYAGAFFEYEAQRYLVYEADWVAGGEYLAIPGQVVARNQDGSIEIACGGDGYCRLSSISRVDDEWVLPGFLIKSVRERVF</sequence>
<dbReference type="HOGENOM" id="CLU_033347_1_1_4"/>
<dbReference type="PANTHER" id="PTHR11138">
    <property type="entry name" value="METHIONYL-TRNA FORMYLTRANSFERASE"/>
    <property type="match status" value="1"/>
</dbReference>
<dbReference type="InterPro" id="IPR011034">
    <property type="entry name" value="Formyl_transferase-like_C_sf"/>
</dbReference>
<dbReference type="PANTHER" id="PTHR11138:SF5">
    <property type="entry name" value="METHIONYL-TRNA FORMYLTRANSFERASE, MITOCHONDRIAL"/>
    <property type="match status" value="1"/>
</dbReference>
<accession>A0A0H3LGG1</accession>
<gene>
    <name evidence="3" type="primary">wbmR</name>
    <name evidence="3" type="ordered locus">BB0129</name>
</gene>
<dbReference type="InterPro" id="IPR005793">
    <property type="entry name" value="Formyl_trans_C"/>
</dbReference>
<dbReference type="GO" id="GO:0004479">
    <property type="term" value="F:methionyl-tRNA formyltransferase activity"/>
    <property type="evidence" value="ECO:0007669"/>
    <property type="project" value="TreeGrafter"/>
</dbReference>
<dbReference type="RefSeq" id="WP_010925716.1">
    <property type="nucleotide sequence ID" value="NC_002927.3"/>
</dbReference>
<dbReference type="Pfam" id="PF02911">
    <property type="entry name" value="Formyl_trans_C"/>
    <property type="match status" value="1"/>
</dbReference>
<dbReference type="KEGG" id="bbr:BB0129"/>
<evidence type="ECO:0000313" key="4">
    <source>
        <dbReference type="Proteomes" id="UP000001027"/>
    </source>
</evidence>
<feature type="domain" description="Formyl transferase C-terminal" evidence="2">
    <location>
        <begin position="206"/>
        <end position="287"/>
    </location>
</feature>
<dbReference type="AlphaFoldDB" id="A0A0H3LGG1"/>
<dbReference type="CDD" id="cd08369">
    <property type="entry name" value="FMT_core"/>
    <property type="match status" value="1"/>
</dbReference>
<dbReference type="InterPro" id="IPR002376">
    <property type="entry name" value="Formyl_transf_N"/>
</dbReference>
<organism evidence="3 4">
    <name type="scientific">Bordetella bronchiseptica (strain ATCC BAA-588 / NCTC 13252 / RB50)</name>
    <name type="common">Alcaligenes bronchisepticus</name>
    <dbReference type="NCBI Taxonomy" id="257310"/>
    <lineage>
        <taxon>Bacteria</taxon>
        <taxon>Pseudomonadati</taxon>
        <taxon>Pseudomonadota</taxon>
        <taxon>Betaproteobacteria</taxon>
        <taxon>Burkholderiales</taxon>
        <taxon>Alcaligenaceae</taxon>
        <taxon>Bordetella</taxon>
    </lineage>
</organism>
<evidence type="ECO:0000259" key="1">
    <source>
        <dbReference type="Pfam" id="PF00551"/>
    </source>
</evidence>
<dbReference type="GeneID" id="56481187"/>
<dbReference type="Proteomes" id="UP000001027">
    <property type="component" value="Chromosome"/>
</dbReference>
<dbReference type="eggNOG" id="COG0223">
    <property type="taxonomic scope" value="Bacteria"/>
</dbReference>
<dbReference type="GO" id="GO:0005829">
    <property type="term" value="C:cytosol"/>
    <property type="evidence" value="ECO:0007669"/>
    <property type="project" value="TreeGrafter"/>
</dbReference>
<proteinExistence type="predicted"/>
<evidence type="ECO:0000259" key="2">
    <source>
        <dbReference type="Pfam" id="PF02911"/>
    </source>
</evidence>
<dbReference type="SUPFAM" id="SSF53328">
    <property type="entry name" value="Formyltransferase"/>
    <property type="match status" value="1"/>
</dbReference>
<dbReference type="InterPro" id="IPR036477">
    <property type="entry name" value="Formyl_transf_N_sf"/>
</dbReference>